<dbReference type="PRINTS" id="PR00473">
    <property type="entry name" value="GALCTOKINASE"/>
</dbReference>
<evidence type="ECO:0000256" key="2">
    <source>
        <dbReference type="ARBA" id="ARBA00022741"/>
    </source>
</evidence>
<evidence type="ECO:0000259" key="6">
    <source>
        <dbReference type="Pfam" id="PF00288"/>
    </source>
</evidence>
<dbReference type="PRINTS" id="PR00959">
    <property type="entry name" value="MEVGALKINASE"/>
</dbReference>
<dbReference type="InterPro" id="IPR020568">
    <property type="entry name" value="Ribosomal_Su5_D2-typ_SF"/>
</dbReference>
<dbReference type="SUPFAM" id="SSF54211">
    <property type="entry name" value="Ribosomal protein S5 domain 2-like"/>
    <property type="match status" value="2"/>
</dbReference>
<keyword evidence="3" id="KW-0808">Transferase</keyword>
<dbReference type="OrthoDB" id="250531at2"/>
<dbReference type="GO" id="GO:0004335">
    <property type="term" value="F:galactokinase activity"/>
    <property type="evidence" value="ECO:0007669"/>
    <property type="project" value="InterPro"/>
</dbReference>
<comment type="caution">
    <text evidence="8">The sequence shown here is derived from an EMBL/GenBank/DDBJ whole genome shotgun (WGS) entry which is preliminary data.</text>
</comment>
<evidence type="ECO:0000256" key="1">
    <source>
        <dbReference type="ARBA" id="ARBA00006566"/>
    </source>
</evidence>
<dbReference type="AlphaFoldDB" id="A0A3N0A9K3"/>
<dbReference type="GO" id="GO:0005829">
    <property type="term" value="C:cytosol"/>
    <property type="evidence" value="ECO:0007669"/>
    <property type="project" value="TreeGrafter"/>
</dbReference>
<sequence length="521" mass="54253">MGRISRKGERMSQTHEQIRPQMEGLFRQNFGTLGENAVLASAPGRVELAGNHTDHQGGHTISAGLNRRVYGLACPNGSRMARVWMDGFGRTEVNLDDLVPVPAELNSSTALIRGMAAAYAQHGGTPAGFDAVVVSEIPIGCGVSSSAAFEVLMGALIRETATAGWPAPPEAASVSAAMATGRPAPTESNSAPASTLTSWPEPTEAAFSPTAWSDEAAIASNASFDFRRAEILSLPNPPTTGSQAAPTPGQLVQLALDGQFAEAHYFGKPTGAQDQLASAFGGIVALDFLENPPQVTPISADFAASGYALMLIDSRCDHSQYTAQFNSIPSDMLQVAALFGKRRLADVGANLLLSRFPEVREAVGDLAAMRALHYFNENARVQQQATALREGNFAAFVQMAGESGASSAMFLQNVSPQPAGNLLRETDALPSSSPAQAGPAVLPSEAAQATPPQPAMVIQAVCAALLQREGSWRIHGGGFGGSVLAFVPNHCAGEFAAALDRTLGYPACHPIAVSPQGLLVG</sequence>
<dbReference type="InterPro" id="IPR000705">
    <property type="entry name" value="Galactokinase"/>
</dbReference>
<dbReference type="GO" id="GO:0005524">
    <property type="term" value="F:ATP binding"/>
    <property type="evidence" value="ECO:0007669"/>
    <property type="project" value="UniProtKB-KW"/>
</dbReference>
<dbReference type="Pfam" id="PF00288">
    <property type="entry name" value="GHMP_kinases_N"/>
    <property type="match status" value="1"/>
</dbReference>
<name>A0A3N0A9K3_9ACTN</name>
<dbReference type="InterPro" id="IPR006204">
    <property type="entry name" value="GHMP_kinase_N_dom"/>
</dbReference>
<accession>A0A3N0A9K3</accession>
<feature type="region of interest" description="Disordered" evidence="5">
    <location>
        <begin position="426"/>
        <end position="448"/>
    </location>
</feature>
<evidence type="ECO:0000256" key="5">
    <source>
        <dbReference type="SAM" id="MobiDB-lite"/>
    </source>
</evidence>
<dbReference type="PANTHER" id="PTHR10457:SF7">
    <property type="entry name" value="GALACTOKINASE-RELATED"/>
    <property type="match status" value="1"/>
</dbReference>
<dbReference type="GO" id="GO:0006012">
    <property type="term" value="P:galactose metabolic process"/>
    <property type="evidence" value="ECO:0007669"/>
    <property type="project" value="InterPro"/>
</dbReference>
<dbReference type="EMBL" id="SSTM01000005">
    <property type="protein sequence ID" value="TJW09921.1"/>
    <property type="molecule type" value="Genomic_DNA"/>
</dbReference>
<dbReference type="Gene3D" id="3.30.230.10">
    <property type="match status" value="1"/>
</dbReference>
<dbReference type="Proteomes" id="UP000309454">
    <property type="component" value="Unassembled WGS sequence"/>
</dbReference>
<dbReference type="Gene3D" id="3.30.70.890">
    <property type="entry name" value="GHMP kinase, C-terminal domain"/>
    <property type="match status" value="1"/>
</dbReference>
<feature type="domain" description="GHMP kinase N-terminal" evidence="6">
    <location>
        <begin position="111"/>
        <end position="161"/>
    </location>
</feature>
<gene>
    <name evidence="8" type="ORF">E5982_07505</name>
</gene>
<dbReference type="InterPro" id="IPR014721">
    <property type="entry name" value="Ribsml_uS5_D2-typ_fold_subgr"/>
</dbReference>
<protein>
    <submittedName>
        <fullName evidence="8">Uncharacterized protein</fullName>
    </submittedName>
</protein>
<feature type="domain" description="Galactokinase N-terminal" evidence="7">
    <location>
        <begin position="25"/>
        <end position="73"/>
    </location>
</feature>
<dbReference type="InterPro" id="IPR006206">
    <property type="entry name" value="Mevalonate/galactokinase"/>
</dbReference>
<proteinExistence type="inferred from homology"/>
<feature type="compositionally biased region" description="Polar residues" evidence="5">
    <location>
        <begin position="186"/>
        <end position="200"/>
    </location>
</feature>
<evidence type="ECO:0000256" key="4">
    <source>
        <dbReference type="ARBA" id="ARBA00022840"/>
    </source>
</evidence>
<dbReference type="PANTHER" id="PTHR10457">
    <property type="entry name" value="MEVALONATE KINASE/GALACTOKINASE"/>
    <property type="match status" value="1"/>
</dbReference>
<keyword evidence="2" id="KW-0547">Nucleotide-binding</keyword>
<dbReference type="Pfam" id="PF10509">
    <property type="entry name" value="GalKase_gal_bdg"/>
    <property type="match status" value="1"/>
</dbReference>
<comment type="similarity">
    <text evidence="1">Belongs to the GHMP kinase family. GalK subfamily.</text>
</comment>
<keyword evidence="3" id="KW-0418">Kinase</keyword>
<evidence type="ECO:0000259" key="7">
    <source>
        <dbReference type="Pfam" id="PF10509"/>
    </source>
</evidence>
<organism evidence="8 9">
    <name type="scientific">Parvibacter caecicola</name>
    <dbReference type="NCBI Taxonomy" id="747645"/>
    <lineage>
        <taxon>Bacteria</taxon>
        <taxon>Bacillati</taxon>
        <taxon>Actinomycetota</taxon>
        <taxon>Coriobacteriia</taxon>
        <taxon>Coriobacteriales</taxon>
        <taxon>Coriobacteriaceae</taxon>
        <taxon>Parvibacter</taxon>
    </lineage>
</organism>
<dbReference type="InterPro" id="IPR036554">
    <property type="entry name" value="GHMP_kinase_C_sf"/>
</dbReference>
<dbReference type="InterPro" id="IPR019539">
    <property type="entry name" value="GalKase_N"/>
</dbReference>
<keyword evidence="4" id="KW-0067">ATP-binding</keyword>
<keyword evidence="9" id="KW-1185">Reference proteome</keyword>
<evidence type="ECO:0000256" key="3">
    <source>
        <dbReference type="ARBA" id="ARBA00022777"/>
    </source>
</evidence>
<evidence type="ECO:0000313" key="8">
    <source>
        <dbReference type="EMBL" id="TJW09921.1"/>
    </source>
</evidence>
<reference evidence="8 9" key="1">
    <citation type="submission" date="2019-04" db="EMBL/GenBank/DDBJ databases">
        <title>Microbes associate with the intestines of laboratory mice.</title>
        <authorList>
            <person name="Navarre W."/>
            <person name="Wong E."/>
            <person name="Huang K.C."/>
            <person name="Tropini C."/>
            <person name="Ng K."/>
            <person name="Yu B."/>
        </authorList>
    </citation>
    <scope>NUCLEOTIDE SEQUENCE [LARGE SCALE GENOMIC DNA]</scope>
    <source>
        <strain evidence="8 9">NM48_B13</strain>
    </source>
</reference>
<dbReference type="PIRSF" id="PIRSF000530">
    <property type="entry name" value="Galactokinase"/>
    <property type="match status" value="1"/>
</dbReference>
<feature type="region of interest" description="Disordered" evidence="5">
    <location>
        <begin position="174"/>
        <end position="211"/>
    </location>
</feature>
<dbReference type="SUPFAM" id="SSF55060">
    <property type="entry name" value="GHMP Kinase, C-terminal domain"/>
    <property type="match status" value="2"/>
</dbReference>
<evidence type="ECO:0000313" key="9">
    <source>
        <dbReference type="Proteomes" id="UP000309454"/>
    </source>
</evidence>